<feature type="transmembrane region" description="Helical" evidence="1">
    <location>
        <begin position="6"/>
        <end position="28"/>
    </location>
</feature>
<dbReference type="EMBL" id="LR796263">
    <property type="protein sequence ID" value="CAB4132607.1"/>
    <property type="molecule type" value="Genomic_DNA"/>
</dbReference>
<keyword evidence="1" id="KW-0472">Membrane</keyword>
<sequence>MEKEKIQWGTHIEFAVLFMTLVGGFYMIDNKFERCHERTDRLYEMFYEIVKDKK</sequence>
<organism evidence="2">
    <name type="scientific">uncultured Caudovirales phage</name>
    <dbReference type="NCBI Taxonomy" id="2100421"/>
    <lineage>
        <taxon>Viruses</taxon>
        <taxon>Duplodnaviria</taxon>
        <taxon>Heunggongvirae</taxon>
        <taxon>Uroviricota</taxon>
        <taxon>Caudoviricetes</taxon>
        <taxon>Peduoviridae</taxon>
        <taxon>Maltschvirus</taxon>
        <taxon>Maltschvirus maltsch</taxon>
    </lineage>
</organism>
<reference evidence="2" key="1">
    <citation type="submission" date="2020-04" db="EMBL/GenBank/DDBJ databases">
        <authorList>
            <person name="Chiriac C."/>
            <person name="Salcher M."/>
            <person name="Ghai R."/>
            <person name="Kavagutti S V."/>
        </authorList>
    </citation>
    <scope>NUCLEOTIDE SEQUENCE</scope>
</reference>
<keyword evidence="1" id="KW-1133">Transmembrane helix</keyword>
<gene>
    <name evidence="2" type="ORF">UFOVP256_56</name>
</gene>
<evidence type="ECO:0000256" key="1">
    <source>
        <dbReference type="SAM" id="Phobius"/>
    </source>
</evidence>
<accession>A0A6J5LHR6</accession>
<name>A0A6J5LHR6_9CAUD</name>
<keyword evidence="1" id="KW-0812">Transmembrane</keyword>
<protein>
    <submittedName>
        <fullName evidence="2">Uncharacterized protein</fullName>
    </submittedName>
</protein>
<evidence type="ECO:0000313" key="2">
    <source>
        <dbReference type="EMBL" id="CAB4132607.1"/>
    </source>
</evidence>
<proteinExistence type="predicted"/>